<proteinExistence type="predicted"/>
<dbReference type="RefSeq" id="XP_024346691.1">
    <property type="nucleotide sequence ID" value="XM_024498885.1"/>
</dbReference>
<dbReference type="KEGG" id="egl:EGR_09636"/>
<evidence type="ECO:0000313" key="1">
    <source>
        <dbReference type="EMBL" id="EUB55495.1"/>
    </source>
</evidence>
<keyword evidence="2" id="KW-1185">Reference proteome</keyword>
<organism evidence="1 2">
    <name type="scientific">Echinococcus granulosus</name>
    <name type="common">Hydatid tapeworm</name>
    <dbReference type="NCBI Taxonomy" id="6210"/>
    <lineage>
        <taxon>Eukaryota</taxon>
        <taxon>Metazoa</taxon>
        <taxon>Spiralia</taxon>
        <taxon>Lophotrochozoa</taxon>
        <taxon>Platyhelminthes</taxon>
        <taxon>Cestoda</taxon>
        <taxon>Eucestoda</taxon>
        <taxon>Cyclophyllidea</taxon>
        <taxon>Taeniidae</taxon>
        <taxon>Echinococcus</taxon>
        <taxon>Echinococcus granulosus group</taxon>
    </lineage>
</organism>
<comment type="caution">
    <text evidence="1">The sequence shown here is derived from an EMBL/GenBank/DDBJ whole genome shotgun (WGS) entry which is preliminary data.</text>
</comment>
<dbReference type="GeneID" id="36345351"/>
<gene>
    <name evidence="1" type="ORF">EGR_09636</name>
</gene>
<dbReference type="AlphaFoldDB" id="W6U310"/>
<evidence type="ECO:0000313" key="2">
    <source>
        <dbReference type="Proteomes" id="UP000019149"/>
    </source>
</evidence>
<protein>
    <submittedName>
        <fullName evidence="1">Uncharacterized protein</fullName>
    </submittedName>
</protein>
<dbReference type="Proteomes" id="UP000019149">
    <property type="component" value="Unassembled WGS sequence"/>
</dbReference>
<accession>W6U310</accession>
<sequence>MACEVVQALDVLWGFFLHTNDITTATWNRVVARRWFVLMGDWEK</sequence>
<dbReference type="EMBL" id="APAU02000158">
    <property type="protein sequence ID" value="EUB55495.1"/>
    <property type="molecule type" value="Genomic_DNA"/>
</dbReference>
<dbReference type="CTD" id="36345351"/>
<reference evidence="1 2" key="1">
    <citation type="journal article" date="2013" name="Nat. Genet.">
        <title>The genome of the hydatid tapeworm Echinococcus granulosus.</title>
        <authorList>
            <person name="Zheng H."/>
            <person name="Zhang W."/>
            <person name="Zhang L."/>
            <person name="Zhang Z."/>
            <person name="Li J."/>
            <person name="Lu G."/>
            <person name="Zhu Y."/>
            <person name="Wang Y."/>
            <person name="Huang Y."/>
            <person name="Liu J."/>
            <person name="Kang H."/>
            <person name="Chen J."/>
            <person name="Wang L."/>
            <person name="Chen A."/>
            <person name="Yu S."/>
            <person name="Gao Z."/>
            <person name="Jin L."/>
            <person name="Gu W."/>
            <person name="Wang Z."/>
            <person name="Zhao L."/>
            <person name="Shi B."/>
            <person name="Wen H."/>
            <person name="Lin R."/>
            <person name="Jones M.K."/>
            <person name="Brejova B."/>
            <person name="Vinar T."/>
            <person name="Zhao G."/>
            <person name="McManus D.P."/>
            <person name="Chen Z."/>
            <person name="Zhou Y."/>
            <person name="Wang S."/>
        </authorList>
    </citation>
    <scope>NUCLEOTIDE SEQUENCE [LARGE SCALE GENOMIC DNA]</scope>
</reference>
<name>W6U310_ECHGR</name>